<evidence type="ECO:0000313" key="1">
    <source>
        <dbReference type="EMBL" id="QHT92458.1"/>
    </source>
</evidence>
<accession>A0A6C0IGY8</accession>
<protein>
    <submittedName>
        <fullName evidence="1">Uncharacterized protein</fullName>
    </submittedName>
</protein>
<reference evidence="1" key="1">
    <citation type="journal article" date="2020" name="Nature">
        <title>Giant virus diversity and host interactions through global metagenomics.</title>
        <authorList>
            <person name="Schulz F."/>
            <person name="Roux S."/>
            <person name="Paez-Espino D."/>
            <person name="Jungbluth S."/>
            <person name="Walsh D.A."/>
            <person name="Denef V.J."/>
            <person name="McMahon K.D."/>
            <person name="Konstantinidis K.T."/>
            <person name="Eloe-Fadrosh E.A."/>
            <person name="Kyrpides N.C."/>
            <person name="Woyke T."/>
        </authorList>
    </citation>
    <scope>NUCLEOTIDE SEQUENCE</scope>
    <source>
        <strain evidence="1">GVMAG-M-3300023184-88</strain>
    </source>
</reference>
<proteinExistence type="predicted"/>
<dbReference type="EMBL" id="MN740185">
    <property type="protein sequence ID" value="QHT92458.1"/>
    <property type="molecule type" value="Genomic_DNA"/>
</dbReference>
<organism evidence="1">
    <name type="scientific">viral metagenome</name>
    <dbReference type="NCBI Taxonomy" id="1070528"/>
    <lineage>
        <taxon>unclassified sequences</taxon>
        <taxon>metagenomes</taxon>
        <taxon>organismal metagenomes</taxon>
    </lineage>
</organism>
<dbReference type="AlphaFoldDB" id="A0A6C0IGY8"/>
<name>A0A6C0IGY8_9ZZZZ</name>
<sequence>MSFSIGLKHTNNTITWLYDFQMQEHMFHDITEFFTIYMRQVFSEKQNLKAWDVRKVYDDFDWIFGRNVATILINPAFYTYDLEETSLMTPLEPGTLFFSCRVGDTFEHATLHSHEDDAALEVMLKRAHVMNPDGEPDAISIQRYLSQLA</sequence>